<evidence type="ECO:0000256" key="1">
    <source>
        <dbReference type="SAM" id="SignalP"/>
    </source>
</evidence>
<organism evidence="2 3">
    <name type="scientific">Methylobacterium hispanicum</name>
    <dbReference type="NCBI Taxonomy" id="270350"/>
    <lineage>
        <taxon>Bacteria</taxon>
        <taxon>Pseudomonadati</taxon>
        <taxon>Pseudomonadota</taxon>
        <taxon>Alphaproteobacteria</taxon>
        <taxon>Hyphomicrobiales</taxon>
        <taxon>Methylobacteriaceae</taxon>
        <taxon>Methylobacterium</taxon>
    </lineage>
</organism>
<dbReference type="AlphaFoldDB" id="A0AAV4ZG14"/>
<reference evidence="2" key="2">
    <citation type="submission" date="2021-08" db="EMBL/GenBank/DDBJ databases">
        <authorList>
            <person name="Tani A."/>
            <person name="Ola A."/>
            <person name="Ogura Y."/>
            <person name="Katsura K."/>
            <person name="Hayashi T."/>
        </authorList>
    </citation>
    <scope>NUCLEOTIDE SEQUENCE</scope>
    <source>
        <strain evidence="2">DSM 16372</strain>
    </source>
</reference>
<dbReference type="Proteomes" id="UP001055247">
    <property type="component" value="Unassembled WGS sequence"/>
</dbReference>
<feature type="signal peptide" evidence="1">
    <location>
        <begin position="1"/>
        <end position="23"/>
    </location>
</feature>
<sequence length="132" mass="13902">MKRAALAVTLLVLSAGLGLPATARGQTVEDGSGARIGPADTRAVLDLVGRNLNSPEARVTELRRAEGGAICGSVDVRNRQGLYGGPRGFVADLAGASFGRVPDGPELLSPARGEDREAMERVRQLYFRLCLD</sequence>
<evidence type="ECO:0000313" key="2">
    <source>
        <dbReference type="EMBL" id="GJD87410.1"/>
    </source>
</evidence>
<name>A0AAV4ZG14_9HYPH</name>
<proteinExistence type="predicted"/>
<comment type="caution">
    <text evidence="2">The sequence shown here is derived from an EMBL/GenBank/DDBJ whole genome shotgun (WGS) entry which is preliminary data.</text>
</comment>
<evidence type="ECO:0008006" key="4">
    <source>
        <dbReference type="Google" id="ProtNLM"/>
    </source>
</evidence>
<gene>
    <name evidence="2" type="ORF">BHAOGJBA_0912</name>
</gene>
<reference evidence="2" key="1">
    <citation type="journal article" date="2016" name="Front. Microbiol.">
        <title>Genome Sequence of the Piezophilic, Mesophilic Sulfate-Reducing Bacterium Desulfovibrio indicus J2T.</title>
        <authorList>
            <person name="Cao J."/>
            <person name="Maignien L."/>
            <person name="Shao Z."/>
            <person name="Alain K."/>
            <person name="Jebbar M."/>
        </authorList>
    </citation>
    <scope>NUCLEOTIDE SEQUENCE</scope>
    <source>
        <strain evidence="2">DSM 16372</strain>
    </source>
</reference>
<keyword evidence="3" id="KW-1185">Reference proteome</keyword>
<dbReference type="EMBL" id="BPQO01000003">
    <property type="protein sequence ID" value="GJD87410.1"/>
    <property type="molecule type" value="Genomic_DNA"/>
</dbReference>
<dbReference type="RefSeq" id="WP_066922327.1">
    <property type="nucleotide sequence ID" value="NZ_BPQO01000003.1"/>
</dbReference>
<keyword evidence="1" id="KW-0732">Signal</keyword>
<feature type="chain" id="PRO_5043786373" description="Photosystem reaction center subunit H" evidence="1">
    <location>
        <begin position="24"/>
        <end position="132"/>
    </location>
</feature>
<protein>
    <recommendedName>
        <fullName evidence="4">Photosystem reaction center subunit H</fullName>
    </recommendedName>
</protein>
<evidence type="ECO:0000313" key="3">
    <source>
        <dbReference type="Proteomes" id="UP001055247"/>
    </source>
</evidence>
<accession>A0AAV4ZG14</accession>